<feature type="compositionally biased region" description="Acidic residues" evidence="1">
    <location>
        <begin position="202"/>
        <end position="217"/>
    </location>
</feature>
<dbReference type="Proteomes" id="UP000095284">
    <property type="component" value="Unplaced"/>
</dbReference>
<protein>
    <submittedName>
        <fullName evidence="3">(pine wood nematode) hypothetical protein</fullName>
    </submittedName>
</protein>
<keyword evidence="2" id="KW-0732">Signal</keyword>
<feature type="signal peptide" evidence="2">
    <location>
        <begin position="1"/>
        <end position="21"/>
    </location>
</feature>
<reference evidence="7" key="1">
    <citation type="submission" date="2016-11" db="UniProtKB">
        <authorList>
            <consortium name="WormBaseParasite"/>
        </authorList>
    </citation>
    <scope>IDENTIFICATION</scope>
</reference>
<evidence type="ECO:0000313" key="4">
    <source>
        <dbReference type="EMBL" id="CAG9100989.1"/>
    </source>
</evidence>
<feature type="region of interest" description="Disordered" evidence="1">
    <location>
        <begin position="201"/>
        <end position="231"/>
    </location>
</feature>
<keyword evidence="6" id="KW-1185">Reference proteome</keyword>
<sequence length="231" mass="26629">MKIVFWSIFIQIACLFWQIKGQIECGRPGGDFNRTRLILQEAECVRKYTPQQCWVYGVKPQIMRANALITFKLLPNLVSPFTGCIVEKMSQMKPDFLMNFNYTSLDVHKDNCITKAQACHFLKDYLVPMTCLIRRDCNKVLSDALYAFQYGDLMLAVETTKTLKCYNSTQFDIQSNFFNLFTLANGLNVVPPALCSGIELPIDADEEEDPEEMEDYADDRRKKGKKKEKPE</sequence>
<dbReference type="Proteomes" id="UP000659654">
    <property type="component" value="Unassembled WGS sequence"/>
</dbReference>
<evidence type="ECO:0000313" key="7">
    <source>
        <dbReference type="WBParaSite" id="BXY_1694400.1"/>
    </source>
</evidence>
<gene>
    <name evidence="3" type="ORF">BXYJ_LOCUS5026</name>
</gene>
<accession>A0A1I7SV70</accession>
<proteinExistence type="predicted"/>
<organism evidence="5 7">
    <name type="scientific">Bursaphelenchus xylophilus</name>
    <name type="common">Pinewood nematode worm</name>
    <name type="synonym">Aphelenchoides xylophilus</name>
    <dbReference type="NCBI Taxonomy" id="6326"/>
    <lineage>
        <taxon>Eukaryota</taxon>
        <taxon>Metazoa</taxon>
        <taxon>Ecdysozoa</taxon>
        <taxon>Nematoda</taxon>
        <taxon>Chromadorea</taxon>
        <taxon>Rhabditida</taxon>
        <taxon>Tylenchina</taxon>
        <taxon>Tylenchomorpha</taxon>
        <taxon>Aphelenchoidea</taxon>
        <taxon>Aphelenchoididae</taxon>
        <taxon>Bursaphelenchus</taxon>
    </lineage>
</organism>
<name>A0A1I7SV70_BURXY</name>
<dbReference type="OrthoDB" id="10349998at2759"/>
<evidence type="ECO:0000256" key="1">
    <source>
        <dbReference type="SAM" id="MobiDB-lite"/>
    </source>
</evidence>
<evidence type="ECO:0000313" key="6">
    <source>
        <dbReference type="Proteomes" id="UP000659654"/>
    </source>
</evidence>
<dbReference type="Proteomes" id="UP000582659">
    <property type="component" value="Unassembled WGS sequence"/>
</dbReference>
<dbReference type="WBParaSite" id="BXY_1694400.1">
    <property type="protein sequence ID" value="BXY_1694400.1"/>
    <property type="gene ID" value="BXY_1694400"/>
</dbReference>
<feature type="chain" id="PRO_5035360325" evidence="2">
    <location>
        <begin position="22"/>
        <end position="231"/>
    </location>
</feature>
<evidence type="ECO:0000313" key="5">
    <source>
        <dbReference type="Proteomes" id="UP000095284"/>
    </source>
</evidence>
<evidence type="ECO:0000313" key="3">
    <source>
        <dbReference type="EMBL" id="CAD5217420.1"/>
    </source>
</evidence>
<feature type="compositionally biased region" description="Basic residues" evidence="1">
    <location>
        <begin position="222"/>
        <end position="231"/>
    </location>
</feature>
<dbReference type="EMBL" id="CAJFCV020000002">
    <property type="protein sequence ID" value="CAG9100989.1"/>
    <property type="molecule type" value="Genomic_DNA"/>
</dbReference>
<reference evidence="4" key="2">
    <citation type="submission" date="2020-08" db="EMBL/GenBank/DDBJ databases">
        <authorList>
            <person name="Kikuchi T."/>
        </authorList>
    </citation>
    <scope>NUCLEOTIDE SEQUENCE</scope>
    <source>
        <strain evidence="3">Ka4C1</strain>
    </source>
</reference>
<dbReference type="EMBL" id="CAJFDI010000002">
    <property type="protein sequence ID" value="CAD5217420.1"/>
    <property type="molecule type" value="Genomic_DNA"/>
</dbReference>
<evidence type="ECO:0000256" key="2">
    <source>
        <dbReference type="SAM" id="SignalP"/>
    </source>
</evidence>
<dbReference type="AlphaFoldDB" id="A0A1I7SV70"/>